<dbReference type="GO" id="GO:0052837">
    <property type="term" value="P:thiazole biosynthetic process"/>
    <property type="evidence" value="ECO:0007669"/>
    <property type="project" value="InterPro"/>
</dbReference>
<dbReference type="SUPFAM" id="SSF52821">
    <property type="entry name" value="Rhodanese/Cell cycle control phosphatase"/>
    <property type="match status" value="1"/>
</dbReference>
<dbReference type="EnsemblMetazoa" id="AMAM012506-RA">
    <property type="protein sequence ID" value="AMAM012506-PA"/>
    <property type="gene ID" value="AMAM012506"/>
</dbReference>
<accession>A0A182SSH3</accession>
<evidence type="ECO:0000259" key="1">
    <source>
        <dbReference type="PROSITE" id="PS50206"/>
    </source>
</evidence>
<dbReference type="InterPro" id="IPR001763">
    <property type="entry name" value="Rhodanese-like_dom"/>
</dbReference>
<dbReference type="InterPro" id="IPR026340">
    <property type="entry name" value="THII_Thiazole_biosynth_dom"/>
</dbReference>
<organism evidence="2 3">
    <name type="scientific">Anopheles maculatus</name>
    <dbReference type="NCBI Taxonomy" id="74869"/>
    <lineage>
        <taxon>Eukaryota</taxon>
        <taxon>Metazoa</taxon>
        <taxon>Ecdysozoa</taxon>
        <taxon>Arthropoda</taxon>
        <taxon>Hexapoda</taxon>
        <taxon>Insecta</taxon>
        <taxon>Pterygota</taxon>
        <taxon>Neoptera</taxon>
        <taxon>Endopterygota</taxon>
        <taxon>Diptera</taxon>
        <taxon>Nematocera</taxon>
        <taxon>Culicoidea</taxon>
        <taxon>Culicidae</taxon>
        <taxon>Anophelinae</taxon>
        <taxon>Anopheles</taxon>
        <taxon>Anopheles maculatus group</taxon>
    </lineage>
</organism>
<dbReference type="PROSITE" id="PS50206">
    <property type="entry name" value="RHODANESE_3"/>
    <property type="match status" value="1"/>
</dbReference>
<dbReference type="CDD" id="cd00158">
    <property type="entry name" value="RHOD"/>
    <property type="match status" value="1"/>
</dbReference>
<dbReference type="AlphaFoldDB" id="A0A182SSH3"/>
<name>A0A182SSH3_9DIPT</name>
<proteinExistence type="predicted"/>
<reference evidence="2" key="2">
    <citation type="submission" date="2020-05" db="UniProtKB">
        <authorList>
            <consortium name="EnsemblMetazoa"/>
        </authorList>
    </citation>
    <scope>IDENTIFICATION</scope>
    <source>
        <strain evidence="2">maculatus3</strain>
    </source>
</reference>
<evidence type="ECO:0000313" key="3">
    <source>
        <dbReference type="Proteomes" id="UP000075901"/>
    </source>
</evidence>
<dbReference type="Proteomes" id="UP000075901">
    <property type="component" value="Unassembled WGS sequence"/>
</dbReference>
<feature type="domain" description="Rhodanese" evidence="1">
    <location>
        <begin position="65"/>
        <end position="139"/>
    </location>
</feature>
<reference evidence="3" key="1">
    <citation type="submission" date="2013-09" db="EMBL/GenBank/DDBJ databases">
        <title>The Genome Sequence of Anopheles maculatus species B.</title>
        <authorList>
            <consortium name="The Broad Institute Genomics Platform"/>
            <person name="Neafsey D.E."/>
            <person name="Besansky N."/>
            <person name="Howell P."/>
            <person name="Walton C."/>
            <person name="Young S.K."/>
            <person name="Zeng Q."/>
            <person name="Gargeya S."/>
            <person name="Fitzgerald M."/>
            <person name="Haas B."/>
            <person name="Abouelleil A."/>
            <person name="Allen A.W."/>
            <person name="Alvarado L."/>
            <person name="Arachchi H.M."/>
            <person name="Berlin A.M."/>
            <person name="Chapman S.B."/>
            <person name="Gainer-Dewar J."/>
            <person name="Goldberg J."/>
            <person name="Griggs A."/>
            <person name="Gujja S."/>
            <person name="Hansen M."/>
            <person name="Howarth C."/>
            <person name="Imamovic A."/>
            <person name="Ireland A."/>
            <person name="Larimer J."/>
            <person name="McCowan C."/>
            <person name="Murphy C."/>
            <person name="Pearson M."/>
            <person name="Poon T.W."/>
            <person name="Priest M."/>
            <person name="Roberts A."/>
            <person name="Saif S."/>
            <person name="Shea T."/>
            <person name="Sisk P."/>
            <person name="Sykes S."/>
            <person name="Wortman J."/>
            <person name="Nusbaum C."/>
            <person name="Birren B."/>
        </authorList>
    </citation>
    <scope>NUCLEOTIDE SEQUENCE [LARGE SCALE GENOMIC DNA]</scope>
    <source>
        <strain evidence="3">maculatus3</strain>
    </source>
</reference>
<protein>
    <recommendedName>
        <fullName evidence="1">Rhodanese domain-containing protein</fullName>
    </recommendedName>
</protein>
<dbReference type="VEuPathDB" id="VectorBase:AMAM012506"/>
<sequence length="220" mass="25299">MPEYCGVISKSPTVKAVKTKIEEEEGHFDFAILDRVVREARNVDIRTIAEEAQEQVTEVETVAEFAADEVILDIRSIDEQEEKPLQLAQVEVKPLPFYKLSSQFGDLDQSKTYLLYCDRGVMSRLQALYLLEQGYANVKSRETGHIPHREQHMLLQHQRRCCADGGNNFSLQVHLAHFFYQQRAIAEAFSSFKPTRQDNGVERIVNDRDQWGISQQFHAA</sequence>
<dbReference type="Pfam" id="PF00581">
    <property type="entry name" value="Rhodanese"/>
    <property type="match status" value="1"/>
</dbReference>
<evidence type="ECO:0000313" key="2">
    <source>
        <dbReference type="EnsemblMetazoa" id="AMAM012506-PA"/>
    </source>
</evidence>
<dbReference type="InterPro" id="IPR036873">
    <property type="entry name" value="Rhodanese-like_dom_sf"/>
</dbReference>
<dbReference type="NCBIfam" id="TIGR04271">
    <property type="entry name" value="ThiI_C_thiazole"/>
    <property type="match status" value="1"/>
</dbReference>
<keyword evidence="3" id="KW-1185">Reference proteome</keyword>
<dbReference type="Gene3D" id="3.40.250.10">
    <property type="entry name" value="Rhodanese-like domain"/>
    <property type="match status" value="1"/>
</dbReference>